<feature type="domain" description="Isochorismatase-like" evidence="1">
    <location>
        <begin position="10"/>
        <end position="154"/>
    </location>
</feature>
<dbReference type="SUPFAM" id="SSF52499">
    <property type="entry name" value="Isochorismatase-like hydrolases"/>
    <property type="match status" value="1"/>
</dbReference>
<dbReference type="PANTHER" id="PTHR14119:SF3">
    <property type="entry name" value="ISOCHORISMATASE DOMAIN-CONTAINING PROTEIN 2"/>
    <property type="match status" value="1"/>
</dbReference>
<dbReference type="STRING" id="407234.SAMN05421795_102720"/>
<sequence>MPRMHAAASQLLVIDLQTRLMPAIDRGDQVARNAATLITAARRLAVPLLFTEQNPRGLGPTLPELAPAPEDTIEKMTFDALACPALPARLAPARTVIVCGCEAHICVTQSVLGLRDAGYRVQVVADAVGSRAPENRTRALDRMARNGAGIVTTEMVLFEWLESAEHPAFHDLRRLIR</sequence>
<proteinExistence type="predicted"/>
<dbReference type="CDD" id="cd01012">
    <property type="entry name" value="YcaC_related"/>
    <property type="match status" value="1"/>
</dbReference>
<dbReference type="OrthoDB" id="9796958at2"/>
<dbReference type="PANTHER" id="PTHR14119">
    <property type="entry name" value="HYDROLASE"/>
    <property type="match status" value="1"/>
</dbReference>
<keyword evidence="3" id="KW-1185">Reference proteome</keyword>
<reference evidence="3" key="1">
    <citation type="submission" date="2017-01" db="EMBL/GenBank/DDBJ databases">
        <authorList>
            <person name="Varghese N."/>
            <person name="Submissions S."/>
        </authorList>
    </citation>
    <scope>NUCLEOTIDE SEQUENCE [LARGE SCALE GENOMIC DNA]</scope>
    <source>
        <strain evidence="3">DSM 18714</strain>
    </source>
</reference>
<evidence type="ECO:0000259" key="1">
    <source>
        <dbReference type="Pfam" id="PF00857"/>
    </source>
</evidence>
<dbReference type="RefSeq" id="WP_076364677.1">
    <property type="nucleotide sequence ID" value="NZ_FTOM01000002.1"/>
</dbReference>
<name>A0A1N7L9E5_9RHOB</name>
<evidence type="ECO:0000313" key="3">
    <source>
        <dbReference type="Proteomes" id="UP000186098"/>
    </source>
</evidence>
<dbReference type="InterPro" id="IPR050993">
    <property type="entry name" value="Isochorismatase_domain"/>
</dbReference>
<dbReference type="InterPro" id="IPR036380">
    <property type="entry name" value="Isochorismatase-like_sf"/>
</dbReference>
<gene>
    <name evidence="2" type="ORF">SAMN05421795_102720</name>
</gene>
<dbReference type="InterPro" id="IPR000868">
    <property type="entry name" value="Isochorismatase-like_dom"/>
</dbReference>
<dbReference type="Pfam" id="PF00857">
    <property type="entry name" value="Isochorismatase"/>
    <property type="match status" value="1"/>
</dbReference>
<organism evidence="2 3">
    <name type="scientific">Phaeovulum vinaykumarii</name>
    <dbReference type="NCBI Taxonomy" id="407234"/>
    <lineage>
        <taxon>Bacteria</taxon>
        <taxon>Pseudomonadati</taxon>
        <taxon>Pseudomonadota</taxon>
        <taxon>Alphaproteobacteria</taxon>
        <taxon>Rhodobacterales</taxon>
        <taxon>Paracoccaceae</taxon>
        <taxon>Phaeovulum</taxon>
    </lineage>
</organism>
<accession>A0A1N7L9E5</accession>
<dbReference type="Proteomes" id="UP000186098">
    <property type="component" value="Unassembled WGS sequence"/>
</dbReference>
<dbReference type="AlphaFoldDB" id="A0A1N7L9E5"/>
<evidence type="ECO:0000313" key="2">
    <source>
        <dbReference type="EMBL" id="SIS70456.1"/>
    </source>
</evidence>
<protein>
    <submittedName>
        <fullName evidence="2">Nicotinamidase-related amidase</fullName>
    </submittedName>
</protein>
<dbReference type="EMBL" id="FTOM01000002">
    <property type="protein sequence ID" value="SIS70456.1"/>
    <property type="molecule type" value="Genomic_DNA"/>
</dbReference>
<dbReference type="Gene3D" id="3.40.50.850">
    <property type="entry name" value="Isochorismatase-like"/>
    <property type="match status" value="1"/>
</dbReference>